<protein>
    <recommendedName>
        <fullName evidence="1">Aminoglycoside phosphotransferase domain-containing protein</fullName>
    </recommendedName>
</protein>
<accession>A0A9P6G9E5</accession>
<sequence>MPKWPSIDLMLKFFSKSTLNLADVPVSHEPYMQEQEQGQEASFSNISNNLSKTSAYKEHVRSIDDSLFIKLILSIWDPEGHNGLLVKVVSHNEGAYNYCVTLQLDEDEDQMVVRVPFEGTRETWTDDHAFEFRTEVTNQKYLCNKTKIPVPSVYEWDDGFDNIIGAPFIIMPKIYGSDAFNNLWFEEDMWDWMDNGKVIIRGAGSPSPELEGKRLQFLQDLAKLMADLQNHEFDKIGALHIEDRWDAAPPTVGHYFQHSLDGSLIKTGPFSSTAEYLEHKKQEIYERDISYAKDEEEAWEAQGMQKIGAIICDALPRSVNKPITDAAYETTPETFVLAHPDLDLQNIFVNEHGKITGIIDWNGLRTVPRWAGFASLPLFLRKDFDEAYECRQEHSAKYSLMPWHLEPYKKAYHRYLKEALDPEGTGSYNDAAWTLESGATCAAVEALESVWYRNATIQRLLKELPQLRGLDLPGLRVRFGLPGGWPDAEAVVKKAFTSLFAHS</sequence>
<organism evidence="2 3">
    <name type="scientific">Paraphaeosphaeria minitans</name>
    <dbReference type="NCBI Taxonomy" id="565426"/>
    <lineage>
        <taxon>Eukaryota</taxon>
        <taxon>Fungi</taxon>
        <taxon>Dikarya</taxon>
        <taxon>Ascomycota</taxon>
        <taxon>Pezizomycotina</taxon>
        <taxon>Dothideomycetes</taxon>
        <taxon>Pleosporomycetidae</taxon>
        <taxon>Pleosporales</taxon>
        <taxon>Massarineae</taxon>
        <taxon>Didymosphaeriaceae</taxon>
        <taxon>Paraphaeosphaeria</taxon>
    </lineage>
</organism>
<dbReference type="SUPFAM" id="SSF56112">
    <property type="entry name" value="Protein kinase-like (PK-like)"/>
    <property type="match status" value="1"/>
</dbReference>
<name>A0A9P6G9E5_9PLEO</name>
<comment type="caution">
    <text evidence="2">The sequence shown here is derived from an EMBL/GenBank/DDBJ whole genome shotgun (WGS) entry which is preliminary data.</text>
</comment>
<evidence type="ECO:0000313" key="2">
    <source>
        <dbReference type="EMBL" id="KAF9731041.1"/>
    </source>
</evidence>
<gene>
    <name evidence="2" type="ORF">PMIN01_10999</name>
</gene>
<dbReference type="InterPro" id="IPR002575">
    <property type="entry name" value="Aminoglycoside_PTrfase"/>
</dbReference>
<evidence type="ECO:0000313" key="3">
    <source>
        <dbReference type="Proteomes" id="UP000756921"/>
    </source>
</evidence>
<dbReference type="Gene3D" id="3.30.200.20">
    <property type="entry name" value="Phosphorylase Kinase, domain 1"/>
    <property type="match status" value="1"/>
</dbReference>
<reference evidence="2" key="1">
    <citation type="journal article" date="2020" name="Mol. Plant Microbe Interact.">
        <title>Genome Sequence of the Biocontrol Agent Coniothyrium minitans strain Conio (IMI 134523).</title>
        <authorList>
            <person name="Patel D."/>
            <person name="Shittu T.A."/>
            <person name="Baroncelli R."/>
            <person name="Muthumeenakshi S."/>
            <person name="Osborne T.H."/>
            <person name="Janganan T.K."/>
            <person name="Sreenivasaprasad S."/>
        </authorList>
    </citation>
    <scope>NUCLEOTIDE SEQUENCE</scope>
    <source>
        <strain evidence="2">Conio</strain>
    </source>
</reference>
<dbReference type="PANTHER" id="PTHR21310">
    <property type="entry name" value="AMINOGLYCOSIDE PHOSPHOTRANSFERASE-RELATED-RELATED"/>
    <property type="match status" value="1"/>
</dbReference>
<dbReference type="InterPro" id="IPR011009">
    <property type="entry name" value="Kinase-like_dom_sf"/>
</dbReference>
<proteinExistence type="predicted"/>
<evidence type="ECO:0000259" key="1">
    <source>
        <dbReference type="Pfam" id="PF01636"/>
    </source>
</evidence>
<dbReference type="InterPro" id="IPR051678">
    <property type="entry name" value="AGP_Transferase"/>
</dbReference>
<dbReference type="PANTHER" id="PTHR21310:SF51">
    <property type="entry name" value="AMINOGLYCOSIDE PHOSPHOTRANSFERASE DOMAIN-CONTAINING PROTEIN"/>
    <property type="match status" value="1"/>
</dbReference>
<dbReference type="Pfam" id="PF01636">
    <property type="entry name" value="APH"/>
    <property type="match status" value="1"/>
</dbReference>
<feature type="domain" description="Aminoglycoside phosphotransferase" evidence="1">
    <location>
        <begin position="287"/>
        <end position="388"/>
    </location>
</feature>
<dbReference type="OrthoDB" id="10003767at2759"/>
<dbReference type="Gene3D" id="3.90.1200.10">
    <property type="match status" value="1"/>
</dbReference>
<dbReference type="EMBL" id="WJXW01000013">
    <property type="protein sequence ID" value="KAF9731041.1"/>
    <property type="molecule type" value="Genomic_DNA"/>
</dbReference>
<dbReference type="AlphaFoldDB" id="A0A9P6G9E5"/>
<keyword evidence="3" id="KW-1185">Reference proteome</keyword>
<dbReference type="Proteomes" id="UP000756921">
    <property type="component" value="Unassembled WGS sequence"/>
</dbReference>